<feature type="region of interest" description="Disordered" evidence="7">
    <location>
        <begin position="84"/>
        <end position="107"/>
    </location>
</feature>
<keyword evidence="2" id="KW-0805">Transcription regulation</keyword>
<dbReference type="PRINTS" id="PR00053">
    <property type="entry name" value="FORKHEAD"/>
</dbReference>
<dbReference type="Gene3D" id="1.10.10.10">
    <property type="entry name" value="Winged helix-like DNA-binding domain superfamily/Winged helix DNA-binding domain"/>
    <property type="match status" value="1"/>
</dbReference>
<dbReference type="CDD" id="cd20048">
    <property type="entry name" value="FH_FOXD4-like"/>
    <property type="match status" value="1"/>
</dbReference>
<dbReference type="EMBL" id="JBJKFK010002315">
    <property type="protein sequence ID" value="KAL3311287.1"/>
    <property type="molecule type" value="Genomic_DNA"/>
</dbReference>
<feature type="domain" description="Fork-head" evidence="8">
    <location>
        <begin position="114"/>
        <end position="208"/>
    </location>
</feature>
<dbReference type="PANTHER" id="PTHR11829:SF361">
    <property type="entry name" value="FORKHEAD BOX PROTEIN D4-LIKE 1"/>
    <property type="match status" value="1"/>
</dbReference>
<dbReference type="FunFam" id="1.10.10.10:FF:000016">
    <property type="entry name" value="Forkhead box protein I1"/>
    <property type="match status" value="1"/>
</dbReference>
<accession>A0ABD2PWK6</accession>
<keyword evidence="10" id="KW-1185">Reference proteome</keyword>
<sequence length="324" mass="37187">MDQSPQVPDTEPSSMFNGSELFFQYLLNQIKLQSNINNVFNQFLPAFKPRSLDAGEEESSSDSGTVKANLIKLNQLASGKVKLEPESGKQLIKNQPPKFPKNAMQRAGKTTHVKPPYSYIALITMAILNSPNKRLTLAGICDYISSQFTYYRERFPAWQNSIRHNLSLNDCFIKIPREPGNPGKGNYWILDPKSEDMFENGSFLRRRKRYKRSMKDKNGLYESGKFSESSDERNDDFSTCDYEMMDETASPSLEKRKQIKFNVEQLIDKRDAEDDQAEDGQHNFINVPAPTTVLNHKDSDNNMQTLLKEPSNVYDFISMFSRIE</sequence>
<evidence type="ECO:0000256" key="3">
    <source>
        <dbReference type="ARBA" id="ARBA00023125"/>
    </source>
</evidence>
<evidence type="ECO:0000313" key="10">
    <source>
        <dbReference type="Proteomes" id="UP001626550"/>
    </source>
</evidence>
<evidence type="ECO:0000256" key="6">
    <source>
        <dbReference type="PROSITE-ProRule" id="PRU00089"/>
    </source>
</evidence>
<dbReference type="Pfam" id="PF00250">
    <property type="entry name" value="Forkhead"/>
    <property type="match status" value="1"/>
</dbReference>
<dbReference type="PROSITE" id="PS50039">
    <property type="entry name" value="FORK_HEAD_3"/>
    <property type="match status" value="1"/>
</dbReference>
<evidence type="ECO:0000256" key="1">
    <source>
        <dbReference type="ARBA" id="ARBA00004123"/>
    </source>
</evidence>
<dbReference type="AlphaFoldDB" id="A0ABD2PWK6"/>
<name>A0ABD2PWK6_9PLAT</name>
<dbReference type="InterPro" id="IPR018122">
    <property type="entry name" value="TF_fork_head_CS_1"/>
</dbReference>
<feature type="DNA-binding region" description="Fork-head" evidence="6">
    <location>
        <begin position="114"/>
        <end position="208"/>
    </location>
</feature>
<dbReference type="GO" id="GO:0005634">
    <property type="term" value="C:nucleus"/>
    <property type="evidence" value="ECO:0007669"/>
    <property type="project" value="UniProtKB-SubCell"/>
</dbReference>
<gene>
    <name evidence="9" type="primary">FOXD3</name>
    <name evidence="9" type="ORF">Ciccas_010134</name>
</gene>
<comment type="subcellular location">
    <subcellularLocation>
        <location evidence="1 6">Nucleus</location>
    </subcellularLocation>
</comment>
<dbReference type="SMART" id="SM00339">
    <property type="entry name" value="FH"/>
    <property type="match status" value="1"/>
</dbReference>
<dbReference type="PROSITE" id="PS00657">
    <property type="entry name" value="FORK_HEAD_1"/>
    <property type="match status" value="1"/>
</dbReference>
<dbReference type="InterPro" id="IPR036388">
    <property type="entry name" value="WH-like_DNA-bd_sf"/>
</dbReference>
<evidence type="ECO:0000256" key="7">
    <source>
        <dbReference type="SAM" id="MobiDB-lite"/>
    </source>
</evidence>
<evidence type="ECO:0000256" key="4">
    <source>
        <dbReference type="ARBA" id="ARBA00023163"/>
    </source>
</evidence>
<proteinExistence type="predicted"/>
<evidence type="ECO:0000256" key="5">
    <source>
        <dbReference type="ARBA" id="ARBA00023242"/>
    </source>
</evidence>
<comment type="caution">
    <text evidence="9">The sequence shown here is derived from an EMBL/GenBank/DDBJ whole genome shotgun (WGS) entry which is preliminary data.</text>
</comment>
<dbReference type="InterPro" id="IPR001766">
    <property type="entry name" value="Fork_head_dom"/>
</dbReference>
<dbReference type="InterPro" id="IPR036390">
    <property type="entry name" value="WH_DNA-bd_sf"/>
</dbReference>
<reference evidence="9 10" key="1">
    <citation type="submission" date="2024-11" db="EMBL/GenBank/DDBJ databases">
        <title>Adaptive evolution of stress response genes in parasites aligns with host niche diversity.</title>
        <authorList>
            <person name="Hahn C."/>
            <person name="Resl P."/>
        </authorList>
    </citation>
    <scope>NUCLEOTIDE SEQUENCE [LARGE SCALE GENOMIC DNA]</scope>
    <source>
        <strain evidence="9">EGGRZ-B1_66</strain>
        <tissue evidence="9">Body</tissue>
    </source>
</reference>
<dbReference type="SUPFAM" id="SSF46785">
    <property type="entry name" value="Winged helix' DNA-binding domain"/>
    <property type="match status" value="1"/>
</dbReference>
<dbReference type="Proteomes" id="UP001626550">
    <property type="component" value="Unassembled WGS sequence"/>
</dbReference>
<dbReference type="InterPro" id="IPR030456">
    <property type="entry name" value="TF_fork_head_CS_2"/>
</dbReference>
<evidence type="ECO:0000256" key="2">
    <source>
        <dbReference type="ARBA" id="ARBA00023015"/>
    </source>
</evidence>
<dbReference type="PROSITE" id="PS00658">
    <property type="entry name" value="FORK_HEAD_2"/>
    <property type="match status" value="1"/>
</dbReference>
<dbReference type="InterPro" id="IPR050211">
    <property type="entry name" value="FOX_domain-containing"/>
</dbReference>
<organism evidence="9 10">
    <name type="scientific">Cichlidogyrus casuarinus</name>
    <dbReference type="NCBI Taxonomy" id="1844966"/>
    <lineage>
        <taxon>Eukaryota</taxon>
        <taxon>Metazoa</taxon>
        <taxon>Spiralia</taxon>
        <taxon>Lophotrochozoa</taxon>
        <taxon>Platyhelminthes</taxon>
        <taxon>Monogenea</taxon>
        <taxon>Monopisthocotylea</taxon>
        <taxon>Dactylogyridea</taxon>
        <taxon>Ancyrocephalidae</taxon>
        <taxon>Cichlidogyrus</taxon>
    </lineage>
</organism>
<protein>
    <submittedName>
        <fullName evidence="9">Forkhead box protein D3-A</fullName>
    </submittedName>
</protein>
<evidence type="ECO:0000259" key="8">
    <source>
        <dbReference type="PROSITE" id="PS50039"/>
    </source>
</evidence>
<keyword evidence="4" id="KW-0804">Transcription</keyword>
<keyword evidence="3 6" id="KW-0238">DNA-binding</keyword>
<dbReference type="PANTHER" id="PTHR11829">
    <property type="entry name" value="FORKHEAD BOX PROTEIN"/>
    <property type="match status" value="1"/>
</dbReference>
<dbReference type="GO" id="GO:0003677">
    <property type="term" value="F:DNA binding"/>
    <property type="evidence" value="ECO:0007669"/>
    <property type="project" value="UniProtKB-UniRule"/>
</dbReference>
<keyword evidence="5 6" id="KW-0539">Nucleus</keyword>
<evidence type="ECO:0000313" key="9">
    <source>
        <dbReference type="EMBL" id="KAL3311287.1"/>
    </source>
</evidence>